<protein>
    <recommendedName>
        <fullName evidence="4">TraB/GumN family protein</fullName>
    </recommendedName>
</protein>
<name>A0A2S9WWG9_9FLAO</name>
<dbReference type="EMBL" id="MQUC01000003">
    <property type="protein sequence ID" value="PRP67804.1"/>
    <property type="molecule type" value="Genomic_DNA"/>
</dbReference>
<dbReference type="Proteomes" id="UP000239532">
    <property type="component" value="Unassembled WGS sequence"/>
</dbReference>
<evidence type="ECO:0000256" key="1">
    <source>
        <dbReference type="SAM" id="SignalP"/>
    </source>
</evidence>
<dbReference type="AlphaFoldDB" id="A0A2S9WWG9"/>
<keyword evidence="3" id="KW-1185">Reference proteome</keyword>
<dbReference type="OrthoDB" id="7055505at2"/>
<evidence type="ECO:0000313" key="2">
    <source>
        <dbReference type="EMBL" id="PRP67804.1"/>
    </source>
</evidence>
<organism evidence="2 3">
    <name type="scientific">Nonlabens agnitus</name>
    <dbReference type="NCBI Taxonomy" id="870484"/>
    <lineage>
        <taxon>Bacteria</taxon>
        <taxon>Pseudomonadati</taxon>
        <taxon>Bacteroidota</taxon>
        <taxon>Flavobacteriia</taxon>
        <taxon>Flavobacteriales</taxon>
        <taxon>Flavobacteriaceae</taxon>
        <taxon>Nonlabens</taxon>
    </lineage>
</organism>
<evidence type="ECO:0000313" key="3">
    <source>
        <dbReference type="Proteomes" id="UP000239532"/>
    </source>
</evidence>
<dbReference type="RefSeq" id="WP_105983504.1">
    <property type="nucleotide sequence ID" value="NZ_MQUC01000003.1"/>
</dbReference>
<comment type="caution">
    <text evidence="2">The sequence shown here is derived from an EMBL/GenBank/DDBJ whole genome shotgun (WGS) entry which is preliminary data.</text>
</comment>
<dbReference type="InterPro" id="IPR043749">
    <property type="entry name" value="DUF5694"/>
</dbReference>
<proteinExistence type="predicted"/>
<gene>
    <name evidence="2" type="ORF">BST86_12220</name>
</gene>
<accession>A0A2S9WWG9</accession>
<sequence length="283" mass="31973">MRTLILSIAFIATATFTTYAQDFNEEQFLQQSKEAFQFDGADVLLLGTWHMGYTSDANKSSYDASLPQRRDEIAELAVQLASQFKPTKILVEVTPEEQQTMDSLYAAYLKNPKKISTYHGEVGLLAFQIARASGATLHAIDHKMGYDYNSIAQLAAATGNTIMQDYYGQLMPVLGQAQQLEKTASTKQLYRFTNTPEYLSFLKNVNADLMTYVNTDDNFEGADTAADFYKRNLRIFANINRLEITPEDRVLVLNGGAHVAFFHEFMKNSPRYNVVDAQEFLRD</sequence>
<evidence type="ECO:0008006" key="4">
    <source>
        <dbReference type="Google" id="ProtNLM"/>
    </source>
</evidence>
<reference evidence="2 3" key="1">
    <citation type="submission" date="2016-11" db="EMBL/GenBank/DDBJ databases">
        <title>Trade-off between light-utilization and light-protection in marine flavobacteria.</title>
        <authorList>
            <person name="Kumagai Y."/>
        </authorList>
    </citation>
    <scope>NUCLEOTIDE SEQUENCE [LARGE SCALE GENOMIC DNA]</scope>
    <source>
        <strain evidence="2 3">JCM 17109</strain>
    </source>
</reference>
<feature type="signal peptide" evidence="1">
    <location>
        <begin position="1"/>
        <end position="20"/>
    </location>
</feature>
<dbReference type="Pfam" id="PF18950">
    <property type="entry name" value="DUF5694"/>
    <property type="match status" value="1"/>
</dbReference>
<feature type="chain" id="PRO_5015729506" description="TraB/GumN family protein" evidence="1">
    <location>
        <begin position="21"/>
        <end position="283"/>
    </location>
</feature>
<keyword evidence="1" id="KW-0732">Signal</keyword>